<comment type="similarity">
    <text evidence="1">Belongs to the WXG100 family.</text>
</comment>
<dbReference type="Proteomes" id="UP000313849">
    <property type="component" value="Unassembled WGS sequence"/>
</dbReference>
<comment type="caution">
    <text evidence="3">The sequence shown here is derived from an EMBL/GenBank/DDBJ whole genome shotgun (WGS) entry which is preliminary data.</text>
</comment>
<evidence type="ECO:0000313" key="3">
    <source>
        <dbReference type="EMBL" id="TNU76284.1"/>
    </source>
</evidence>
<proteinExistence type="inferred from homology"/>
<dbReference type="EMBL" id="VENP01000009">
    <property type="protein sequence ID" value="TNU76284.1"/>
    <property type="molecule type" value="Genomic_DNA"/>
</dbReference>
<dbReference type="RefSeq" id="WP_108718417.1">
    <property type="nucleotide sequence ID" value="NZ_DAMDJA010000095.1"/>
</dbReference>
<sequence>MNQQRIAMGFGSVAQAASDMAATASRIQQRLEDLTTEVTRYRTGWGGSASEAFDAAQRQWNAAFVEMNGVLSSTGTAVDQGGQDFQAAEARNRARFE</sequence>
<evidence type="ECO:0000256" key="2">
    <source>
        <dbReference type="SAM" id="MobiDB-lite"/>
    </source>
</evidence>
<evidence type="ECO:0000256" key="1">
    <source>
        <dbReference type="RuleBase" id="RU362001"/>
    </source>
</evidence>
<reference evidence="3 4" key="1">
    <citation type="submission" date="2019-06" db="EMBL/GenBank/DDBJ databases">
        <title>Draft genome sequence of Miniimonas arenae KCTC 19750T isolated from sea sand.</title>
        <authorList>
            <person name="Park S.-J."/>
        </authorList>
    </citation>
    <scope>NUCLEOTIDE SEQUENCE [LARGE SCALE GENOMIC DNA]</scope>
    <source>
        <strain evidence="3 4">KCTC 19750</strain>
    </source>
</reference>
<dbReference type="NCBIfam" id="TIGR03930">
    <property type="entry name" value="WXG100_ESAT6"/>
    <property type="match status" value="1"/>
</dbReference>
<dbReference type="SUPFAM" id="SSF140453">
    <property type="entry name" value="EsxAB dimer-like"/>
    <property type="match status" value="1"/>
</dbReference>
<protein>
    <recommendedName>
        <fullName evidence="1">ESAT-6-like protein</fullName>
    </recommendedName>
</protein>
<dbReference type="Gene3D" id="1.10.287.1060">
    <property type="entry name" value="ESAT-6-like"/>
    <property type="match status" value="1"/>
</dbReference>
<accession>A0A5C5BG02</accession>
<evidence type="ECO:0000313" key="4">
    <source>
        <dbReference type="Proteomes" id="UP000313849"/>
    </source>
</evidence>
<dbReference type="OrthoDB" id="4278078at2"/>
<keyword evidence="4" id="KW-1185">Reference proteome</keyword>
<dbReference type="Pfam" id="PF06013">
    <property type="entry name" value="WXG100"/>
    <property type="match status" value="1"/>
</dbReference>
<organism evidence="3 4">
    <name type="scientific">Miniimonas arenae</name>
    <dbReference type="NCBI Taxonomy" id="676201"/>
    <lineage>
        <taxon>Bacteria</taxon>
        <taxon>Bacillati</taxon>
        <taxon>Actinomycetota</taxon>
        <taxon>Actinomycetes</taxon>
        <taxon>Micrococcales</taxon>
        <taxon>Beutenbergiaceae</taxon>
        <taxon>Miniimonas</taxon>
    </lineage>
</organism>
<feature type="region of interest" description="Disordered" evidence="2">
    <location>
        <begin position="75"/>
        <end position="97"/>
    </location>
</feature>
<name>A0A5C5BG02_9MICO</name>
<dbReference type="InterPro" id="IPR010310">
    <property type="entry name" value="T7SS_ESAT-6-like"/>
</dbReference>
<dbReference type="InterPro" id="IPR036689">
    <property type="entry name" value="ESAT-6-like_sf"/>
</dbReference>
<dbReference type="AlphaFoldDB" id="A0A5C5BG02"/>
<gene>
    <name evidence="3" type="ORF">FH969_04140</name>
</gene>